<proteinExistence type="predicted"/>
<name>A0ABU2M654_9ACTN</name>
<dbReference type="RefSeq" id="WP_274812452.1">
    <property type="nucleotide sequence ID" value="NZ_JAVREP010000003.1"/>
</dbReference>
<evidence type="ECO:0000313" key="1">
    <source>
        <dbReference type="EMBL" id="MDT0328148.1"/>
    </source>
</evidence>
<keyword evidence="2" id="KW-1185">Reference proteome</keyword>
<reference evidence="2" key="1">
    <citation type="submission" date="2023-07" db="EMBL/GenBank/DDBJ databases">
        <title>30 novel species of actinomycetes from the DSMZ collection.</title>
        <authorList>
            <person name="Nouioui I."/>
        </authorList>
    </citation>
    <scope>NUCLEOTIDE SEQUENCE [LARGE SCALE GENOMIC DNA]</scope>
    <source>
        <strain evidence="2">DSM 44743</strain>
    </source>
</reference>
<accession>A0ABU2M654</accession>
<protein>
    <submittedName>
        <fullName evidence="1">Lasso RiPP family leader peptide-containing protein</fullName>
    </submittedName>
</protein>
<organism evidence="1 2">
    <name type="scientific">Nocardiopsis lambiniae</name>
    <dbReference type="NCBI Taxonomy" id="3075539"/>
    <lineage>
        <taxon>Bacteria</taxon>
        <taxon>Bacillati</taxon>
        <taxon>Actinomycetota</taxon>
        <taxon>Actinomycetes</taxon>
        <taxon>Streptosporangiales</taxon>
        <taxon>Nocardiopsidaceae</taxon>
        <taxon>Nocardiopsis</taxon>
    </lineage>
</organism>
<comment type="caution">
    <text evidence="1">The sequence shown here is derived from an EMBL/GenBank/DDBJ whole genome shotgun (WGS) entry which is preliminary data.</text>
</comment>
<sequence length="39" mass="4284">MEQQTSYEPPTVTDLGDARELILGTGAHDTADMNTARYN</sequence>
<gene>
    <name evidence="1" type="ORF">RM479_06940</name>
</gene>
<dbReference type="NCBIfam" id="NF033521">
    <property type="entry name" value="lasso_leader_L3"/>
    <property type="match status" value="1"/>
</dbReference>
<evidence type="ECO:0000313" key="2">
    <source>
        <dbReference type="Proteomes" id="UP001183390"/>
    </source>
</evidence>
<dbReference type="EMBL" id="JAVREP010000003">
    <property type="protein sequence ID" value="MDT0328148.1"/>
    <property type="molecule type" value="Genomic_DNA"/>
</dbReference>
<dbReference type="Proteomes" id="UP001183390">
    <property type="component" value="Unassembled WGS sequence"/>
</dbReference>